<dbReference type="InterPro" id="IPR000801">
    <property type="entry name" value="Esterase-like"/>
</dbReference>
<dbReference type="SUPFAM" id="SSF53474">
    <property type="entry name" value="alpha/beta-Hydrolases"/>
    <property type="match status" value="1"/>
</dbReference>
<gene>
    <name evidence="2" type="ORF">Pla8534_49650</name>
</gene>
<dbReference type="PANTHER" id="PTHR43037">
    <property type="entry name" value="UNNAMED PRODUCT-RELATED"/>
    <property type="match status" value="1"/>
</dbReference>
<keyword evidence="1" id="KW-0732">Signal</keyword>
<evidence type="ECO:0000313" key="3">
    <source>
        <dbReference type="Proteomes" id="UP000317648"/>
    </source>
</evidence>
<dbReference type="OrthoDB" id="9764953at2"/>
<reference evidence="2 3" key="1">
    <citation type="submission" date="2019-02" db="EMBL/GenBank/DDBJ databases">
        <title>Deep-cultivation of Planctomycetes and their phenomic and genomic characterization uncovers novel biology.</title>
        <authorList>
            <person name="Wiegand S."/>
            <person name="Jogler M."/>
            <person name="Boedeker C."/>
            <person name="Pinto D."/>
            <person name="Vollmers J."/>
            <person name="Rivas-Marin E."/>
            <person name="Kohn T."/>
            <person name="Peeters S.H."/>
            <person name="Heuer A."/>
            <person name="Rast P."/>
            <person name="Oberbeckmann S."/>
            <person name="Bunk B."/>
            <person name="Jeske O."/>
            <person name="Meyerdierks A."/>
            <person name="Storesund J.E."/>
            <person name="Kallscheuer N."/>
            <person name="Luecker S."/>
            <person name="Lage O.M."/>
            <person name="Pohl T."/>
            <person name="Merkel B.J."/>
            <person name="Hornburger P."/>
            <person name="Mueller R.-W."/>
            <person name="Bruemmer F."/>
            <person name="Labrenz M."/>
            <person name="Spormann A.M."/>
            <person name="Op den Camp H."/>
            <person name="Overmann J."/>
            <person name="Amann R."/>
            <person name="Jetten M.S.M."/>
            <person name="Mascher T."/>
            <person name="Medema M.H."/>
            <person name="Devos D.P."/>
            <person name="Kaster A.-K."/>
            <person name="Ovreas L."/>
            <person name="Rohde M."/>
            <person name="Galperin M.Y."/>
            <person name="Jogler C."/>
        </authorList>
    </citation>
    <scope>NUCLEOTIDE SEQUENCE [LARGE SCALE GENOMIC DNA]</scope>
    <source>
        <strain evidence="2 3">Pla85_3_4</strain>
    </source>
</reference>
<dbReference type="Pfam" id="PF00756">
    <property type="entry name" value="Esterase"/>
    <property type="match status" value="1"/>
</dbReference>
<evidence type="ECO:0000313" key="2">
    <source>
        <dbReference type="EMBL" id="QDU97120.1"/>
    </source>
</evidence>
<proteinExistence type="predicted"/>
<dbReference type="InterPro" id="IPR050955">
    <property type="entry name" value="Plant_Biomass_Hydrol_Est"/>
</dbReference>
<dbReference type="InterPro" id="IPR029058">
    <property type="entry name" value="AB_hydrolase_fold"/>
</dbReference>
<dbReference type="Gene3D" id="3.40.50.1820">
    <property type="entry name" value="alpha/beta hydrolase"/>
    <property type="match status" value="1"/>
</dbReference>
<dbReference type="AlphaFoldDB" id="A0A518DZ52"/>
<protein>
    <submittedName>
        <fullName evidence="2">Alpha/beta hydrolase family protein</fullName>
    </submittedName>
</protein>
<keyword evidence="3" id="KW-1185">Reference proteome</keyword>
<accession>A0A518DZ52</accession>
<dbReference type="EMBL" id="CP036433">
    <property type="protein sequence ID" value="QDU97120.1"/>
    <property type="molecule type" value="Genomic_DNA"/>
</dbReference>
<dbReference type="PANTHER" id="PTHR43037:SF1">
    <property type="entry name" value="BLL1128 PROTEIN"/>
    <property type="match status" value="1"/>
</dbReference>
<name>A0A518DZ52_9BACT</name>
<dbReference type="KEGG" id="lcre:Pla8534_49650"/>
<keyword evidence="2" id="KW-0378">Hydrolase</keyword>
<dbReference type="Proteomes" id="UP000317648">
    <property type="component" value="Chromosome"/>
</dbReference>
<organism evidence="2 3">
    <name type="scientific">Lignipirellula cremea</name>
    <dbReference type="NCBI Taxonomy" id="2528010"/>
    <lineage>
        <taxon>Bacteria</taxon>
        <taxon>Pseudomonadati</taxon>
        <taxon>Planctomycetota</taxon>
        <taxon>Planctomycetia</taxon>
        <taxon>Pirellulales</taxon>
        <taxon>Pirellulaceae</taxon>
        <taxon>Lignipirellula</taxon>
    </lineage>
</organism>
<evidence type="ECO:0000256" key="1">
    <source>
        <dbReference type="ARBA" id="ARBA00022729"/>
    </source>
</evidence>
<dbReference type="GO" id="GO:0016787">
    <property type="term" value="F:hydrolase activity"/>
    <property type="evidence" value="ECO:0007669"/>
    <property type="project" value="UniProtKB-KW"/>
</dbReference>
<sequence length="705" mass="78602">MPTSLYRNRTSPERFPLRPFAGRSFVRTLGMPGDSARVRFRRFLLTCALCLLAAGPLHGEVRWNASFTENYRSEADGADVAFQVQSPPEVEGVELYPLVVVLNGGPRVSPADKFPFFQVRPSLNKIWGYRTLSTYDAMQVIAFMKQNYPIDPNRVYLVGSSAGGSGAMHLASCFPDEFAAVLPLIAAGNNYPLVNFTNLPVAFHHGDRDWVSSVCNVRVQTQRLQALGCPTLLQEYAGAGHSVPGSHEPLMAWLFAQRRNPAPRSLRHECESPSLGRSYWLQIQEFENPHQRASVEAQIASDVATIRPRNITAFSLALHLLPDVKSIRIGDQQLPARENYRLDAGRWQIADVPQKRSTRPYEAGGAANLYQGEPLLIVYGTGGDHPAQFQAAAQKLAAYGGPIHTPMPRRFAVVADDALTRDQQARCNLILLGTPQENRITAALLPRLPVSLKGQVLAAGDRLPVRLEDQVMGLLHPHPDHPQRLVYVLAPFTDEAGLTLFGENPQTFLPGSDGFDRVSQPDLVVQDLQHRIARQMQFGKDWRWLDLPGSNRPIPSRFADRVPLAHACMALMLGQSHVDFALWWGPADKGMWGVDFNPLLAFDPDSYTLADFRTQHRLCETMLGSVSGAELKEIWNRWGSTQELLSHPQIALETLNDDALYRLHLPMDLYIKLGQRQKNLGDPKPGPAFAAEELIPRIFEQKEPR</sequence>